<comment type="similarity">
    <text evidence="3 4">In the C-terminal section; belongs to the PPC synthetase family.</text>
</comment>
<accession>C6X8W6</accession>
<dbReference type="HOGENOM" id="CLU_033319_0_1_4"/>
<dbReference type="PANTHER" id="PTHR14359">
    <property type="entry name" value="HOMO-OLIGOMERIC FLAVIN CONTAINING CYS DECARBOXYLASE FAMILY"/>
    <property type="match status" value="1"/>
</dbReference>
<comment type="function">
    <text evidence="3">Catalyzes two sequential steps in the biosynthesis of coenzyme A. In the first step cysteine is conjugated to 4'-phosphopantothenate to form 4-phosphopantothenoylcysteine. In the second step the latter compound is decarboxylated to form 4'-phosphopantotheine.</text>
</comment>
<dbReference type="STRING" id="582744.Msip34_0337"/>
<comment type="cofactor">
    <cofactor evidence="3">
        <name>Mg(2+)</name>
        <dbReference type="ChEBI" id="CHEBI:18420"/>
    </cofactor>
</comment>
<dbReference type="NCBIfam" id="TIGR00521">
    <property type="entry name" value="coaBC_dfp"/>
    <property type="match status" value="1"/>
</dbReference>
<comment type="catalytic activity">
    <reaction evidence="3 4">
        <text>N-[(R)-4-phosphopantothenoyl]-L-cysteine + H(+) = (R)-4'-phosphopantetheine + CO2</text>
        <dbReference type="Rhea" id="RHEA:16793"/>
        <dbReference type="ChEBI" id="CHEBI:15378"/>
        <dbReference type="ChEBI" id="CHEBI:16526"/>
        <dbReference type="ChEBI" id="CHEBI:59458"/>
        <dbReference type="ChEBI" id="CHEBI:61723"/>
        <dbReference type="EC" id="4.1.1.36"/>
    </reaction>
</comment>
<dbReference type="UniPathway" id="UPA00241">
    <property type="reaction ID" value="UER00353"/>
</dbReference>
<feature type="binding site" evidence="3">
    <location>
        <position position="349"/>
    </location>
    <ligand>
        <name>CTP</name>
        <dbReference type="ChEBI" id="CHEBI:37563"/>
    </ligand>
</feature>
<evidence type="ECO:0000313" key="8">
    <source>
        <dbReference type="Proteomes" id="UP000002743"/>
    </source>
</evidence>
<organism evidence="7 8">
    <name type="scientific">Methylovorus glucosotrophus (strain SIP3-4)</name>
    <dbReference type="NCBI Taxonomy" id="582744"/>
    <lineage>
        <taxon>Bacteria</taxon>
        <taxon>Pseudomonadati</taxon>
        <taxon>Pseudomonadota</taxon>
        <taxon>Betaproteobacteria</taxon>
        <taxon>Nitrosomonadales</taxon>
        <taxon>Methylophilaceae</taxon>
        <taxon>Methylovorus</taxon>
    </lineage>
</organism>
<dbReference type="GO" id="GO:0015941">
    <property type="term" value="P:pantothenate catabolic process"/>
    <property type="evidence" value="ECO:0007669"/>
    <property type="project" value="InterPro"/>
</dbReference>
<dbReference type="Pfam" id="PF02441">
    <property type="entry name" value="Flavoprotein"/>
    <property type="match status" value="1"/>
</dbReference>
<protein>
    <recommendedName>
        <fullName evidence="3">Coenzyme A biosynthesis bifunctional protein CoaBC</fullName>
    </recommendedName>
    <alternativeName>
        <fullName evidence="3">DNA/pantothenate metabolism flavoprotein</fullName>
    </alternativeName>
    <alternativeName>
        <fullName evidence="3">Phosphopantothenoylcysteine synthetase/decarboxylase</fullName>
        <shortName evidence="3">PPCS-PPCDC</shortName>
    </alternativeName>
    <domain>
        <recommendedName>
            <fullName evidence="3">Phosphopantothenoylcysteine decarboxylase</fullName>
            <shortName evidence="3">PPC decarboxylase</shortName>
            <shortName evidence="3">PPC-DC</shortName>
            <ecNumber evidence="3">4.1.1.36</ecNumber>
        </recommendedName>
        <alternativeName>
            <fullName evidence="3">CoaC</fullName>
        </alternativeName>
    </domain>
    <domain>
        <recommendedName>
            <fullName evidence="3">Phosphopantothenate--cysteine ligase</fullName>
            <ecNumber evidence="3">6.3.2.5</ecNumber>
        </recommendedName>
        <alternativeName>
            <fullName evidence="3">CoaB</fullName>
        </alternativeName>
        <alternativeName>
            <fullName evidence="3">Phosphopantothenoylcysteine synthetase</fullName>
            <shortName evidence="3">PPC synthetase</shortName>
            <shortName evidence="3">PPC-S</shortName>
        </alternativeName>
    </domain>
</protein>
<dbReference type="GO" id="GO:0015937">
    <property type="term" value="P:coenzyme A biosynthetic process"/>
    <property type="evidence" value="ECO:0007669"/>
    <property type="project" value="UniProtKB-UniRule"/>
</dbReference>
<dbReference type="PANTHER" id="PTHR14359:SF6">
    <property type="entry name" value="PHOSPHOPANTOTHENOYLCYSTEINE DECARBOXYLASE"/>
    <property type="match status" value="1"/>
</dbReference>
<feature type="binding site" evidence="3">
    <location>
        <position position="345"/>
    </location>
    <ligand>
        <name>CTP</name>
        <dbReference type="ChEBI" id="CHEBI:37563"/>
    </ligand>
</feature>
<sequence length="413" mass="44320">MSPLIQEFIMTRPIQHLVVGMTGGIAAYKTAELVRLLVKQGIQVDVVMTSAATRFITPLTMQALSGRPVYTDLWDERIANGMPHIELSRQADAILVAPASADFMAKLVHGAADDLLSTLCLARDCPLIVAPAMNRQMWEHPATQRNVAQLQQDGVRLIGPDSGEQACGETGLGRMLEPQSIVDALQVTCPSNLLAGKRILVTAGPTIEAIDPVRGITNFSSGKMGYAIAQAAIEMGADVTLISGPTALTAPRHCTTIQVTSAQQMHDAVMAEVRGQDVFIAVAAVADYRPREVQSQKIKKHADTLQLELVRNPDILAAVSNLPDRPFCVGFAAESDQLLEHARKKRLQKNVPLLAANLVSEAMGGDDSRIVLIDDHGEHPLPSGSKTLLAHMLLQHMAGMLPPSTTSDASIPE</sequence>
<comment type="similarity">
    <text evidence="3 4">In the N-terminal section; belongs to the HFCD (homo-oligomeric flavin containing Cys decarboxylase) superfamily.</text>
</comment>
<keyword evidence="3 4" id="KW-0288">FMN</keyword>
<reference evidence="8" key="1">
    <citation type="submission" date="2009-07" db="EMBL/GenBank/DDBJ databases">
        <title>Complete sequence of chromosome of Methylovorus sp. SIP3-4.</title>
        <authorList>
            <person name="Lucas S."/>
            <person name="Copeland A."/>
            <person name="Lapidus A."/>
            <person name="Glavina del Rio T."/>
            <person name="Tice H."/>
            <person name="Bruce D."/>
            <person name="Goodwin L."/>
            <person name="Pitluck S."/>
            <person name="Clum A."/>
            <person name="Larimer F."/>
            <person name="Land M."/>
            <person name="Hauser L."/>
            <person name="Kyrpides N."/>
            <person name="Mikhailova N."/>
            <person name="Kayluzhnaya M."/>
            <person name="Chistoserdova L."/>
        </authorList>
    </citation>
    <scope>NUCLEOTIDE SEQUENCE [LARGE SCALE GENOMIC DNA]</scope>
    <source>
        <strain evidence="8">SIP3-4</strain>
    </source>
</reference>
<keyword evidence="3 4" id="KW-0436">Ligase</keyword>
<keyword evidence="1 3" id="KW-0210">Decarboxylase</keyword>
<dbReference type="EC" id="6.3.2.5" evidence="3"/>
<dbReference type="EMBL" id="CP001674">
    <property type="protein sequence ID" value="ACT49586.1"/>
    <property type="molecule type" value="Genomic_DNA"/>
</dbReference>
<evidence type="ECO:0000256" key="1">
    <source>
        <dbReference type="ARBA" id="ARBA00022793"/>
    </source>
</evidence>
<proteinExistence type="inferred from homology"/>
<dbReference type="InterPro" id="IPR035929">
    <property type="entry name" value="CoaB-like_sf"/>
</dbReference>
<evidence type="ECO:0000259" key="5">
    <source>
        <dbReference type="Pfam" id="PF02441"/>
    </source>
</evidence>
<keyword evidence="3" id="KW-0511">Multifunctional enzyme</keyword>
<feature type="domain" description="DNA/pantothenate metabolism flavoprotein C-terminal" evidence="6">
    <location>
        <begin position="194"/>
        <end position="398"/>
    </location>
</feature>
<comment type="catalytic activity">
    <reaction evidence="3 4">
        <text>(R)-4'-phosphopantothenate + L-cysteine + CTP = N-[(R)-4-phosphopantothenoyl]-L-cysteine + CMP + diphosphate + H(+)</text>
        <dbReference type="Rhea" id="RHEA:19397"/>
        <dbReference type="ChEBI" id="CHEBI:10986"/>
        <dbReference type="ChEBI" id="CHEBI:15378"/>
        <dbReference type="ChEBI" id="CHEBI:33019"/>
        <dbReference type="ChEBI" id="CHEBI:35235"/>
        <dbReference type="ChEBI" id="CHEBI:37563"/>
        <dbReference type="ChEBI" id="CHEBI:59458"/>
        <dbReference type="ChEBI" id="CHEBI:60377"/>
        <dbReference type="EC" id="6.3.2.5"/>
    </reaction>
</comment>
<dbReference type="SUPFAM" id="SSF102645">
    <property type="entry name" value="CoaB-like"/>
    <property type="match status" value="1"/>
</dbReference>
<name>C6X8W6_METGS</name>
<dbReference type="eggNOG" id="COG0452">
    <property type="taxonomic scope" value="Bacteria"/>
</dbReference>
<feature type="domain" description="Flavoprotein" evidence="5">
    <location>
        <begin position="16"/>
        <end position="184"/>
    </location>
</feature>
<dbReference type="GO" id="GO:0046872">
    <property type="term" value="F:metal ion binding"/>
    <property type="evidence" value="ECO:0007669"/>
    <property type="project" value="UniProtKB-KW"/>
</dbReference>
<dbReference type="Gene3D" id="3.40.50.10300">
    <property type="entry name" value="CoaB-like"/>
    <property type="match status" value="1"/>
</dbReference>
<feature type="binding site" evidence="3">
    <location>
        <begin position="313"/>
        <end position="316"/>
    </location>
    <ligand>
        <name>CTP</name>
        <dbReference type="ChEBI" id="CHEBI:37563"/>
    </ligand>
</feature>
<gene>
    <name evidence="3" type="primary">coaBC</name>
    <name evidence="7" type="ordered locus">Msip34_0337</name>
</gene>
<feature type="active site" description="Proton donor" evidence="3">
    <location>
        <position position="167"/>
    </location>
</feature>
<keyword evidence="8" id="KW-1185">Reference proteome</keyword>
<evidence type="ECO:0000256" key="4">
    <source>
        <dbReference type="RuleBase" id="RU364078"/>
    </source>
</evidence>
<dbReference type="EC" id="4.1.1.36" evidence="3"/>
<dbReference type="InterPro" id="IPR036551">
    <property type="entry name" value="Flavin_trans-like"/>
</dbReference>
<dbReference type="Pfam" id="PF04127">
    <property type="entry name" value="DFP"/>
    <property type="match status" value="1"/>
</dbReference>
<feature type="binding site" evidence="3">
    <location>
        <position position="331"/>
    </location>
    <ligand>
        <name>CTP</name>
        <dbReference type="ChEBI" id="CHEBI:37563"/>
    </ligand>
</feature>
<feature type="binding site" evidence="3">
    <location>
        <position position="297"/>
    </location>
    <ligand>
        <name>CTP</name>
        <dbReference type="ChEBI" id="CHEBI:37563"/>
    </ligand>
</feature>
<comment type="pathway">
    <text evidence="3 4">Cofactor biosynthesis; coenzyme A biosynthesis; CoA from (R)-pantothenate: step 3/5.</text>
</comment>
<dbReference type="GO" id="GO:0010181">
    <property type="term" value="F:FMN binding"/>
    <property type="evidence" value="ECO:0007669"/>
    <property type="project" value="UniProtKB-UniRule"/>
</dbReference>
<feature type="binding site" evidence="3">
    <location>
        <position position="287"/>
    </location>
    <ligand>
        <name>CTP</name>
        <dbReference type="ChEBI" id="CHEBI:37563"/>
    </ligand>
</feature>
<keyword evidence="2 3" id="KW-0456">Lyase</keyword>
<dbReference type="HAMAP" id="MF_02225">
    <property type="entry name" value="CoaBC"/>
    <property type="match status" value="1"/>
</dbReference>
<dbReference type="InterPro" id="IPR005252">
    <property type="entry name" value="CoaBC"/>
</dbReference>
<evidence type="ECO:0000256" key="2">
    <source>
        <dbReference type="ARBA" id="ARBA00023239"/>
    </source>
</evidence>
<dbReference type="InterPro" id="IPR003382">
    <property type="entry name" value="Flavoprotein"/>
</dbReference>
<comment type="caution">
    <text evidence="3">Lacks conserved residue(s) required for the propagation of feature annotation.</text>
</comment>
<comment type="cofactor">
    <cofactor evidence="3">
        <name>FMN</name>
        <dbReference type="ChEBI" id="CHEBI:58210"/>
    </cofactor>
    <text evidence="3">Binds 1 FMN per subunit.</text>
</comment>
<keyword evidence="3" id="KW-0460">Magnesium</keyword>
<comment type="function">
    <text evidence="4">Catalyzes two steps in the biosynthesis of coenzyme A. In the first step cysteine is conjugated to 4'-phosphopantothenate to form 4-phosphopantothenoylcysteine, in the latter compound is decarboxylated to form 4'-phosphopantotheine.</text>
</comment>
<evidence type="ECO:0000259" key="6">
    <source>
        <dbReference type="Pfam" id="PF04127"/>
    </source>
</evidence>
<dbReference type="InterPro" id="IPR007085">
    <property type="entry name" value="DNA/pantothenate-metab_flavo_C"/>
</dbReference>
<reference evidence="7 8" key="2">
    <citation type="journal article" date="2011" name="J. Bacteriol.">
        <title>Genomes of three methylotrophs from a single niche uncover genetic and metabolic divergence of Methylophilaceae.</title>
        <authorList>
            <person name="Lapidus A."/>
            <person name="Clum A."/>
            <person name="Labutti K."/>
            <person name="Kaluzhnaya M.G."/>
            <person name="Lim S."/>
            <person name="Beck D.A."/>
            <person name="Glavina Del Rio T."/>
            <person name="Nolan M."/>
            <person name="Mavromatis K."/>
            <person name="Huntemann M."/>
            <person name="Lucas S."/>
            <person name="Lidstrom M.E."/>
            <person name="Ivanova N."/>
            <person name="Chistoserdova L."/>
        </authorList>
    </citation>
    <scope>NUCLEOTIDE SEQUENCE [LARGE SCALE GENOMIC DNA]</scope>
    <source>
        <strain evidence="7 8">SIP3-4</strain>
    </source>
</reference>
<evidence type="ECO:0000256" key="3">
    <source>
        <dbReference type="HAMAP-Rule" id="MF_02225"/>
    </source>
</evidence>
<feature type="region of interest" description="Phosphopantothenoylcysteine decarboxylase" evidence="3">
    <location>
        <begin position="1"/>
        <end position="198"/>
    </location>
</feature>
<dbReference type="KEGG" id="mei:Msip34_0337"/>
<keyword evidence="3" id="KW-0479">Metal-binding</keyword>
<dbReference type="Proteomes" id="UP000002743">
    <property type="component" value="Chromosome"/>
</dbReference>
<dbReference type="AlphaFoldDB" id="C6X8W6"/>
<dbReference type="Gene3D" id="3.40.50.1950">
    <property type="entry name" value="Flavin prenyltransferase-like"/>
    <property type="match status" value="1"/>
</dbReference>
<dbReference type="GO" id="GO:0004632">
    <property type="term" value="F:phosphopantothenate--cysteine ligase activity"/>
    <property type="evidence" value="ECO:0007669"/>
    <property type="project" value="UniProtKB-UniRule"/>
</dbReference>
<comment type="pathway">
    <text evidence="3 4">Cofactor biosynthesis; coenzyme A biosynthesis; CoA from (R)-pantothenate: step 2/5.</text>
</comment>
<keyword evidence="3 4" id="KW-0285">Flavoprotein</keyword>
<dbReference type="GO" id="GO:0004633">
    <property type="term" value="F:phosphopantothenoylcysteine decarboxylase activity"/>
    <property type="evidence" value="ECO:0007669"/>
    <property type="project" value="UniProtKB-UniRule"/>
</dbReference>
<evidence type="ECO:0000313" key="7">
    <source>
        <dbReference type="EMBL" id="ACT49586.1"/>
    </source>
</evidence>
<feature type="region of interest" description="Phosphopantothenate--cysteine ligase" evidence="3">
    <location>
        <begin position="199"/>
        <end position="413"/>
    </location>
</feature>
<dbReference type="SUPFAM" id="SSF52507">
    <property type="entry name" value="Homo-oligomeric flavin-containing Cys decarboxylases, HFCD"/>
    <property type="match status" value="1"/>
</dbReference>
<dbReference type="GO" id="GO:0071513">
    <property type="term" value="C:phosphopantothenoylcysteine decarboxylase complex"/>
    <property type="evidence" value="ECO:0007669"/>
    <property type="project" value="TreeGrafter"/>
</dbReference>